<proteinExistence type="predicted"/>
<dbReference type="RefSeq" id="WP_053595002.1">
    <property type="nucleotide sequence ID" value="NZ_CP067341.1"/>
</dbReference>
<dbReference type="InterPro" id="IPR025059">
    <property type="entry name" value="DUF3997"/>
</dbReference>
<evidence type="ECO:0000313" key="2">
    <source>
        <dbReference type="Proteomes" id="UP000596049"/>
    </source>
</evidence>
<name>A0ABX7AMB6_9BACI</name>
<accession>A0ABX7AMB6</accession>
<dbReference type="Pfam" id="PF13162">
    <property type="entry name" value="DUF3997"/>
    <property type="match status" value="1"/>
</dbReference>
<organism evidence="1 2">
    <name type="scientific">Lysinibacillus agricola</name>
    <dbReference type="NCBI Taxonomy" id="2590012"/>
    <lineage>
        <taxon>Bacteria</taxon>
        <taxon>Bacillati</taxon>
        <taxon>Bacillota</taxon>
        <taxon>Bacilli</taxon>
        <taxon>Bacillales</taxon>
        <taxon>Bacillaceae</taxon>
        <taxon>Lysinibacillus</taxon>
    </lineage>
</organism>
<evidence type="ECO:0000313" key="1">
    <source>
        <dbReference type="EMBL" id="QQP10989.1"/>
    </source>
</evidence>
<reference evidence="1 2" key="1">
    <citation type="submission" date="2020-01" db="EMBL/GenBank/DDBJ databases">
        <authorList>
            <person name="Liu G."/>
            <person name="Liu B."/>
        </authorList>
    </citation>
    <scope>NUCLEOTIDE SEQUENCE [LARGE SCALE GENOMIC DNA]</scope>
    <source>
        <strain evidence="1 2">FJAT-51161</strain>
    </source>
</reference>
<dbReference type="EMBL" id="CP067341">
    <property type="protein sequence ID" value="QQP10989.1"/>
    <property type="molecule type" value="Genomic_DNA"/>
</dbReference>
<keyword evidence="2" id="KW-1185">Reference proteome</keyword>
<gene>
    <name evidence="1" type="ORF">FJQ98_17305</name>
</gene>
<sequence>MADYTINLENGYRIDRISAHQIAIYGDEPVQSDDKTIDNYLSVPAKVTDVWWNKEYIVTKQIVLAADENGYEEPPENPSINNISYWIIDVNNHQVFGPFEEKELEYETDKFGLTEKISLTPIKKLKIN</sequence>
<dbReference type="Proteomes" id="UP000596049">
    <property type="component" value="Chromosome"/>
</dbReference>
<protein>
    <submittedName>
        <fullName evidence="1">DUF3997 domain-containing protein</fullName>
    </submittedName>
</protein>